<keyword evidence="9" id="KW-0479">Metal-binding</keyword>
<comment type="subcellular location">
    <subcellularLocation>
        <location evidence="1">Membrane</location>
        <topology evidence="1">Lipid-anchor</topology>
        <topology evidence="1">GPI-anchor</topology>
    </subcellularLocation>
    <subcellularLocation>
        <location evidence="2">Secreted</location>
    </subcellularLocation>
</comment>
<keyword evidence="9" id="KW-0349">Heme</keyword>
<dbReference type="Proteomes" id="UP001321749">
    <property type="component" value="Unassembled WGS sequence"/>
</dbReference>
<keyword evidence="5" id="KW-0325">Glycoprotein</keyword>
<dbReference type="PROSITE" id="PS52012">
    <property type="entry name" value="CFEM"/>
    <property type="match status" value="1"/>
</dbReference>
<feature type="domain" description="CFEM" evidence="11">
    <location>
        <begin position="1"/>
        <end position="106"/>
    </location>
</feature>
<evidence type="ECO:0000259" key="11">
    <source>
        <dbReference type="PROSITE" id="PS52012"/>
    </source>
</evidence>
<feature type="binding site" description="axial binding residue" evidence="9">
    <location>
        <position position="46"/>
    </location>
    <ligand>
        <name>heme</name>
        <dbReference type="ChEBI" id="CHEBI:30413"/>
    </ligand>
    <ligandPart>
        <name>Fe</name>
        <dbReference type="ChEBI" id="CHEBI:18248"/>
    </ligandPart>
</feature>
<sequence length="106" mass="11291">MKYLTALLAAAVAVSAAELKDYVPECSLKCLSDARASATPCKDDTDLKCFCVLENYRAIYDSAVGCVLLACGNDVATSKIFQSSLSAPFAGFFFFLPSLVSSILRS</sequence>
<evidence type="ECO:0000256" key="8">
    <source>
        <dbReference type="ARBA" id="ARBA00023288"/>
    </source>
</evidence>
<keyword evidence="6 10" id="KW-0732">Signal</keyword>
<keyword evidence="7" id="KW-1015">Disulfide bond</keyword>
<name>A0AAV9HQE3_9PEZI</name>
<dbReference type="EMBL" id="MU864974">
    <property type="protein sequence ID" value="KAK4462285.1"/>
    <property type="molecule type" value="Genomic_DNA"/>
</dbReference>
<dbReference type="InterPro" id="IPR008427">
    <property type="entry name" value="Extracellular_membr_CFEM_dom"/>
</dbReference>
<dbReference type="GO" id="GO:0098552">
    <property type="term" value="C:side of membrane"/>
    <property type="evidence" value="ECO:0007669"/>
    <property type="project" value="UniProtKB-KW"/>
</dbReference>
<evidence type="ECO:0000256" key="5">
    <source>
        <dbReference type="ARBA" id="ARBA00022622"/>
    </source>
</evidence>
<proteinExistence type="inferred from homology"/>
<dbReference type="GO" id="GO:0046872">
    <property type="term" value="F:metal ion binding"/>
    <property type="evidence" value="ECO:0007669"/>
    <property type="project" value="UniProtKB-UniRule"/>
</dbReference>
<reference evidence="12" key="2">
    <citation type="submission" date="2023-06" db="EMBL/GenBank/DDBJ databases">
        <authorList>
            <consortium name="Lawrence Berkeley National Laboratory"/>
            <person name="Mondo S.J."/>
            <person name="Hensen N."/>
            <person name="Bonometti L."/>
            <person name="Westerberg I."/>
            <person name="Brannstrom I.O."/>
            <person name="Guillou S."/>
            <person name="Cros-Aarteil S."/>
            <person name="Calhoun S."/>
            <person name="Haridas S."/>
            <person name="Kuo A."/>
            <person name="Pangilinan J."/>
            <person name="Riley R."/>
            <person name="Labutti K."/>
            <person name="Andreopoulos B."/>
            <person name="Lipzen A."/>
            <person name="Chen C."/>
            <person name="Yanf M."/>
            <person name="Daum C."/>
            <person name="Ng V."/>
            <person name="Clum A."/>
            <person name="Steindorff A."/>
            <person name="Ohm R."/>
            <person name="Martin F."/>
            <person name="Silar P."/>
            <person name="Natvig D."/>
            <person name="Lalanne C."/>
            <person name="Gautier V."/>
            <person name="Ament-Velasquez S.L."/>
            <person name="Kruys A."/>
            <person name="Hutchinson M.I."/>
            <person name="Powell A.J."/>
            <person name="Barry K."/>
            <person name="Miller A.N."/>
            <person name="Grigoriev I.V."/>
            <person name="Debuchy R."/>
            <person name="Gladieux P."/>
            <person name="Thoren M.H."/>
            <person name="Johannesson H."/>
        </authorList>
    </citation>
    <scope>NUCLEOTIDE SEQUENCE</scope>
    <source>
        <strain evidence="12">PSN324</strain>
    </source>
</reference>
<evidence type="ECO:0000313" key="13">
    <source>
        <dbReference type="Proteomes" id="UP001321749"/>
    </source>
</evidence>
<keyword evidence="5" id="KW-0336">GPI-anchor</keyword>
<gene>
    <name evidence="12" type="ORF">QBC42DRAFT_268051</name>
</gene>
<keyword evidence="9" id="KW-0408">Iron</keyword>
<evidence type="ECO:0000256" key="6">
    <source>
        <dbReference type="ARBA" id="ARBA00022729"/>
    </source>
</evidence>
<organism evidence="12 13">
    <name type="scientific">Cladorrhinum samala</name>
    <dbReference type="NCBI Taxonomy" id="585594"/>
    <lineage>
        <taxon>Eukaryota</taxon>
        <taxon>Fungi</taxon>
        <taxon>Dikarya</taxon>
        <taxon>Ascomycota</taxon>
        <taxon>Pezizomycotina</taxon>
        <taxon>Sordariomycetes</taxon>
        <taxon>Sordariomycetidae</taxon>
        <taxon>Sordariales</taxon>
        <taxon>Podosporaceae</taxon>
        <taxon>Cladorrhinum</taxon>
    </lineage>
</organism>
<reference evidence="12" key="1">
    <citation type="journal article" date="2023" name="Mol. Phylogenet. Evol.">
        <title>Genome-scale phylogeny and comparative genomics of the fungal order Sordariales.</title>
        <authorList>
            <person name="Hensen N."/>
            <person name="Bonometti L."/>
            <person name="Westerberg I."/>
            <person name="Brannstrom I.O."/>
            <person name="Guillou S."/>
            <person name="Cros-Aarteil S."/>
            <person name="Calhoun S."/>
            <person name="Haridas S."/>
            <person name="Kuo A."/>
            <person name="Mondo S."/>
            <person name="Pangilinan J."/>
            <person name="Riley R."/>
            <person name="LaButti K."/>
            <person name="Andreopoulos B."/>
            <person name="Lipzen A."/>
            <person name="Chen C."/>
            <person name="Yan M."/>
            <person name="Daum C."/>
            <person name="Ng V."/>
            <person name="Clum A."/>
            <person name="Steindorff A."/>
            <person name="Ohm R.A."/>
            <person name="Martin F."/>
            <person name="Silar P."/>
            <person name="Natvig D.O."/>
            <person name="Lalanne C."/>
            <person name="Gautier V."/>
            <person name="Ament-Velasquez S.L."/>
            <person name="Kruys A."/>
            <person name="Hutchinson M.I."/>
            <person name="Powell A.J."/>
            <person name="Barry K."/>
            <person name="Miller A.N."/>
            <person name="Grigoriev I.V."/>
            <person name="Debuchy R."/>
            <person name="Gladieux P."/>
            <person name="Hiltunen Thoren M."/>
            <person name="Johannesson H."/>
        </authorList>
    </citation>
    <scope>NUCLEOTIDE SEQUENCE</scope>
    <source>
        <strain evidence="12">PSN324</strain>
    </source>
</reference>
<keyword evidence="5" id="KW-0472">Membrane</keyword>
<evidence type="ECO:0000256" key="4">
    <source>
        <dbReference type="ARBA" id="ARBA00022525"/>
    </source>
</evidence>
<evidence type="ECO:0000256" key="2">
    <source>
        <dbReference type="ARBA" id="ARBA00004613"/>
    </source>
</evidence>
<feature type="non-terminal residue" evidence="12">
    <location>
        <position position="106"/>
    </location>
</feature>
<comment type="caution">
    <text evidence="12">The sequence shown here is derived from an EMBL/GenBank/DDBJ whole genome shotgun (WGS) entry which is preliminary data.</text>
</comment>
<keyword evidence="8" id="KW-0449">Lipoprotein</keyword>
<evidence type="ECO:0000313" key="12">
    <source>
        <dbReference type="EMBL" id="KAK4462285.1"/>
    </source>
</evidence>
<accession>A0AAV9HQE3</accession>
<evidence type="ECO:0000256" key="10">
    <source>
        <dbReference type="SAM" id="SignalP"/>
    </source>
</evidence>
<comment type="similarity">
    <text evidence="3">Belongs to the RBT5 family.</text>
</comment>
<keyword evidence="4" id="KW-0964">Secreted</keyword>
<evidence type="ECO:0000256" key="7">
    <source>
        <dbReference type="ARBA" id="ARBA00023157"/>
    </source>
</evidence>
<feature type="signal peptide" evidence="10">
    <location>
        <begin position="1"/>
        <end position="16"/>
    </location>
</feature>
<comment type="caution">
    <text evidence="9">Lacks conserved residue(s) required for the propagation of feature annotation.</text>
</comment>
<dbReference type="AlphaFoldDB" id="A0AAV9HQE3"/>
<keyword evidence="13" id="KW-1185">Reference proteome</keyword>
<evidence type="ECO:0000256" key="1">
    <source>
        <dbReference type="ARBA" id="ARBA00004589"/>
    </source>
</evidence>
<dbReference type="Pfam" id="PF05730">
    <property type="entry name" value="CFEM"/>
    <property type="match status" value="1"/>
</dbReference>
<feature type="chain" id="PRO_5043485550" description="CFEM domain-containing protein" evidence="10">
    <location>
        <begin position="17"/>
        <end position="106"/>
    </location>
</feature>
<protein>
    <recommendedName>
        <fullName evidence="11">CFEM domain-containing protein</fullName>
    </recommendedName>
</protein>
<evidence type="ECO:0000256" key="3">
    <source>
        <dbReference type="ARBA" id="ARBA00010031"/>
    </source>
</evidence>
<dbReference type="GO" id="GO:0005576">
    <property type="term" value="C:extracellular region"/>
    <property type="evidence" value="ECO:0007669"/>
    <property type="project" value="UniProtKB-SubCell"/>
</dbReference>
<evidence type="ECO:0000256" key="9">
    <source>
        <dbReference type="PROSITE-ProRule" id="PRU01356"/>
    </source>
</evidence>